<feature type="region of interest" description="Disordered" evidence="3">
    <location>
        <begin position="1"/>
        <end position="47"/>
    </location>
</feature>
<dbReference type="GO" id="GO:0007169">
    <property type="term" value="P:cell surface receptor protein tyrosine kinase signaling pathway"/>
    <property type="evidence" value="ECO:0007669"/>
    <property type="project" value="TreeGrafter"/>
</dbReference>
<dbReference type="Proteomes" id="UP000275408">
    <property type="component" value="Unassembled WGS sequence"/>
</dbReference>
<dbReference type="OrthoDB" id="5961875at2759"/>
<dbReference type="Gene3D" id="3.30.200.20">
    <property type="entry name" value="Phosphorylase Kinase, domain 1"/>
    <property type="match status" value="1"/>
</dbReference>
<dbReference type="GO" id="GO:0005886">
    <property type="term" value="C:plasma membrane"/>
    <property type="evidence" value="ECO:0007669"/>
    <property type="project" value="TreeGrafter"/>
</dbReference>
<sequence>VNESSSETEPLTTVATSLGLSQSSLTREQPVSAMVANTEEGTRERPEMSSVAAACSSSQQVMSLTTFSSRENYESSSEREPVTKVMTSLGLSQSSLTREQPVSAIVANTEEGTRERPEMSSVAAACSSGQQVMSFTTFSSRENYEALHNSTVNAQVAAVPNAGNENIVHVQEETVRCPDTFRNKPPNNTTQGYLLKQLSTSESVVNEDNYLAASGLGKHPPPAFIYHKTLSTTAHESSTETEPLTTVVTSLRLSQSSLTREQPVSAIVANTEEGTGETPEMSSVAAACSSGQQVMSLTTFSSRENYESSSEREPVTTVLTSLGLSQSSLTREQPVSAIVANTEEISSVAAACSCGQQVVSFTTCSSRENYEALHNSTEVNAQVAAAPNAGNENIVQVQEETVRRPDTFRENKPPNNTTQGVNHSEDYLQPVEHLHLQAAFQNGNSSRCCRGKIQTLPQGRPVPKPRRKLSTFAGMTSNSRRQGVQQQADVERVNQSRFCTPHPRILQGEHSYQNDRCAATPYESPSYLQSVLPSTSRRESPYTKVQNNTNWEVPSKRLRLFKRIGGGTFGQVWEGAVLDVRNTQGWSIAAVKMLKENSSKSDRMDLLSELDLLKKLKPHPNVIQLLGCLTKDILRCKGGREFRPPLVILEFVPHGDLLGYLKKSRGETDDYYDGVVPVKWMAVESLTKQVFTPESDVWSYGIVLHEIFTLGGNPYDGMSGQEVFTYVSHGHKLRRSSGVSRELYKLMLQCWDQEPSRRPTFESITSWMENLAHPHCTESRNTSQIISWAYKLMLQCWDREPSRRPTFESVTSWMENLAHSHCTESRNTSQIISWA</sequence>
<proteinExistence type="predicted"/>
<evidence type="ECO:0000256" key="3">
    <source>
        <dbReference type="SAM" id="MobiDB-lite"/>
    </source>
</evidence>
<dbReference type="InterPro" id="IPR050122">
    <property type="entry name" value="RTK"/>
</dbReference>
<organism evidence="5 6">
    <name type="scientific">Pocillopora damicornis</name>
    <name type="common">Cauliflower coral</name>
    <name type="synonym">Millepora damicornis</name>
    <dbReference type="NCBI Taxonomy" id="46731"/>
    <lineage>
        <taxon>Eukaryota</taxon>
        <taxon>Metazoa</taxon>
        <taxon>Cnidaria</taxon>
        <taxon>Anthozoa</taxon>
        <taxon>Hexacorallia</taxon>
        <taxon>Scleractinia</taxon>
        <taxon>Astrocoeniina</taxon>
        <taxon>Pocilloporidae</taxon>
        <taxon>Pocillopora</taxon>
    </lineage>
</organism>
<dbReference type="PROSITE" id="PS50011">
    <property type="entry name" value="PROTEIN_KINASE_DOM"/>
    <property type="match status" value="1"/>
</dbReference>
<dbReference type="InterPro" id="IPR017441">
    <property type="entry name" value="Protein_kinase_ATP_BS"/>
</dbReference>
<comment type="caution">
    <text evidence="5">The sequence shown here is derived from an EMBL/GenBank/DDBJ whole genome shotgun (WGS) entry which is preliminary data.</text>
</comment>
<keyword evidence="2" id="KW-0547">Nucleotide-binding</keyword>
<evidence type="ECO:0000256" key="2">
    <source>
        <dbReference type="PROSITE-ProRule" id="PRU10141"/>
    </source>
</evidence>
<name>A0A3M6TCW0_POCDA</name>
<keyword evidence="6" id="KW-1185">Reference proteome</keyword>
<protein>
    <recommendedName>
        <fullName evidence="4">Protein kinase domain-containing protein</fullName>
    </recommendedName>
</protein>
<feature type="binding site" evidence="2">
    <location>
        <position position="592"/>
    </location>
    <ligand>
        <name>ATP</name>
        <dbReference type="ChEBI" id="CHEBI:30616"/>
    </ligand>
</feature>
<dbReference type="Gene3D" id="1.10.510.10">
    <property type="entry name" value="Transferase(Phosphotransferase) domain 1"/>
    <property type="match status" value="1"/>
</dbReference>
<evidence type="ECO:0000256" key="1">
    <source>
        <dbReference type="ARBA" id="ARBA00004167"/>
    </source>
</evidence>
<gene>
    <name evidence="5" type="ORF">pdam_00018980</name>
</gene>
<dbReference type="Pfam" id="PF07714">
    <property type="entry name" value="PK_Tyr_Ser-Thr"/>
    <property type="match status" value="2"/>
</dbReference>
<dbReference type="EMBL" id="RCHS01003843">
    <property type="protein sequence ID" value="RMX39257.1"/>
    <property type="molecule type" value="Genomic_DNA"/>
</dbReference>
<dbReference type="SUPFAM" id="SSF56112">
    <property type="entry name" value="Protein kinase-like (PK-like)"/>
    <property type="match status" value="1"/>
</dbReference>
<dbReference type="GO" id="GO:0005524">
    <property type="term" value="F:ATP binding"/>
    <property type="evidence" value="ECO:0007669"/>
    <property type="project" value="UniProtKB-UniRule"/>
</dbReference>
<dbReference type="InterPro" id="IPR011009">
    <property type="entry name" value="Kinase-like_dom_sf"/>
</dbReference>
<dbReference type="FunFam" id="1.10.510.10:FF:001927">
    <property type="entry name" value="Receptor protein-tyrosine kinase"/>
    <property type="match status" value="1"/>
</dbReference>
<reference evidence="5 6" key="1">
    <citation type="journal article" date="2018" name="Sci. Rep.">
        <title>Comparative analysis of the Pocillopora damicornis genome highlights role of immune system in coral evolution.</title>
        <authorList>
            <person name="Cunning R."/>
            <person name="Bay R.A."/>
            <person name="Gillette P."/>
            <person name="Baker A.C."/>
            <person name="Traylor-Knowles N."/>
        </authorList>
    </citation>
    <scope>NUCLEOTIDE SEQUENCE [LARGE SCALE GENOMIC DNA]</scope>
    <source>
        <strain evidence="5">RSMAS</strain>
        <tissue evidence="5">Whole animal</tissue>
    </source>
</reference>
<dbReference type="PANTHER" id="PTHR24416">
    <property type="entry name" value="TYROSINE-PROTEIN KINASE RECEPTOR"/>
    <property type="match status" value="1"/>
</dbReference>
<feature type="non-terminal residue" evidence="5">
    <location>
        <position position="1"/>
    </location>
</feature>
<evidence type="ECO:0000259" key="4">
    <source>
        <dbReference type="PROSITE" id="PS50011"/>
    </source>
</evidence>
<dbReference type="AlphaFoldDB" id="A0A3M6TCW0"/>
<keyword evidence="2" id="KW-0067">ATP-binding</keyword>
<dbReference type="InterPro" id="IPR001245">
    <property type="entry name" value="Ser-Thr/Tyr_kinase_cat_dom"/>
</dbReference>
<feature type="domain" description="Protein kinase" evidence="4">
    <location>
        <begin position="558"/>
        <end position="835"/>
    </location>
</feature>
<dbReference type="GO" id="GO:0043235">
    <property type="term" value="C:receptor complex"/>
    <property type="evidence" value="ECO:0007669"/>
    <property type="project" value="TreeGrafter"/>
</dbReference>
<dbReference type="PANTHER" id="PTHR24416:SF611">
    <property type="entry name" value="TYROSINE-PROTEIN KINASE TRANSMEMBRANE RECEPTOR ROR"/>
    <property type="match status" value="1"/>
</dbReference>
<feature type="compositionally biased region" description="Polar residues" evidence="3">
    <location>
        <begin position="1"/>
        <end position="29"/>
    </location>
</feature>
<evidence type="ECO:0000313" key="6">
    <source>
        <dbReference type="Proteomes" id="UP000275408"/>
    </source>
</evidence>
<dbReference type="PROSITE" id="PS00107">
    <property type="entry name" value="PROTEIN_KINASE_ATP"/>
    <property type="match status" value="1"/>
</dbReference>
<evidence type="ECO:0000313" key="5">
    <source>
        <dbReference type="EMBL" id="RMX39257.1"/>
    </source>
</evidence>
<accession>A0A3M6TCW0</accession>
<dbReference type="GO" id="GO:0004714">
    <property type="term" value="F:transmembrane receptor protein tyrosine kinase activity"/>
    <property type="evidence" value="ECO:0007669"/>
    <property type="project" value="TreeGrafter"/>
</dbReference>
<comment type="subcellular location">
    <subcellularLocation>
        <location evidence="1">Membrane</location>
        <topology evidence="1">Single-pass membrane protein</topology>
    </subcellularLocation>
</comment>
<dbReference type="InterPro" id="IPR000719">
    <property type="entry name" value="Prot_kinase_dom"/>
</dbReference>